<gene>
    <name evidence="2" type="ORF">ABOZ73_01735</name>
</gene>
<dbReference type="RefSeq" id="WP_369060207.1">
    <property type="nucleotide sequence ID" value="NZ_CP158375.1"/>
</dbReference>
<proteinExistence type="predicted"/>
<name>A0AB39KU00_9CAUL</name>
<evidence type="ECO:0008006" key="3">
    <source>
        <dbReference type="Google" id="ProtNLM"/>
    </source>
</evidence>
<accession>A0AB39KU00</accession>
<dbReference type="EMBL" id="CP158375">
    <property type="protein sequence ID" value="XDO97168.1"/>
    <property type="molecule type" value="Genomic_DNA"/>
</dbReference>
<feature type="region of interest" description="Disordered" evidence="1">
    <location>
        <begin position="26"/>
        <end position="45"/>
    </location>
</feature>
<sequence>MTENKEKPDPKAERDAKLAQALRANLRRRKAGAAVTPKKSGAEEA</sequence>
<protein>
    <recommendedName>
        <fullName evidence="3">Transcriptional regulator</fullName>
    </recommendedName>
</protein>
<reference evidence="2" key="1">
    <citation type="submission" date="2024-06" db="EMBL/GenBank/DDBJ databases">
        <title>Caulobacter inopinatus, sp. nov.</title>
        <authorList>
            <person name="Donachie S.P."/>
        </authorList>
    </citation>
    <scope>NUCLEOTIDE SEQUENCE</scope>
    <source>
        <strain evidence="2">73W</strain>
    </source>
</reference>
<organism evidence="2">
    <name type="scientific">Caulobacter sp. 73W</name>
    <dbReference type="NCBI Taxonomy" id="3161137"/>
    <lineage>
        <taxon>Bacteria</taxon>
        <taxon>Pseudomonadati</taxon>
        <taxon>Pseudomonadota</taxon>
        <taxon>Alphaproteobacteria</taxon>
        <taxon>Caulobacterales</taxon>
        <taxon>Caulobacteraceae</taxon>
        <taxon>Caulobacter</taxon>
    </lineage>
</organism>
<evidence type="ECO:0000313" key="2">
    <source>
        <dbReference type="EMBL" id="XDO97168.1"/>
    </source>
</evidence>
<evidence type="ECO:0000256" key="1">
    <source>
        <dbReference type="SAM" id="MobiDB-lite"/>
    </source>
</evidence>
<dbReference type="AlphaFoldDB" id="A0AB39KU00"/>